<reference evidence="1" key="1">
    <citation type="submission" date="2023-01" db="EMBL/GenBank/DDBJ databases">
        <title>Oxazolidinone resistance genes in florfenicol resistant enterococci from beef cattle and veal calves at slaughter.</title>
        <authorList>
            <person name="Biggel M."/>
        </authorList>
    </citation>
    <scope>NUCLEOTIDE SEQUENCE</scope>
    <source>
        <strain evidence="1">K79-1</strain>
        <plasmid evidence="1">pK79-1-A</plasmid>
    </source>
</reference>
<name>A0AAF0BIU9_9LACT</name>
<proteinExistence type="predicted"/>
<dbReference type="EMBL" id="CP116591">
    <property type="protein sequence ID" value="WCG38789.1"/>
    <property type="molecule type" value="Genomic_DNA"/>
</dbReference>
<dbReference type="Proteomes" id="UP001179483">
    <property type="component" value="Plasmid pK79-1-A"/>
</dbReference>
<sequence>MSDNKNTKYRSFHLKLPENLQDSFTKQSNYLATNRSTLAQILFYCGKDKPIKKEKLDEYYQLVGSGTALRYLNVAVTKQMVDDISTIVRYEYSLSVIWSYIIYREFLKSTLPEISEMNKAKGRQIYLPDPQNQAMQKLKKDYRISFSTLINYGLLQEWDKKSIPIKSKSSNKMPTEKSILIVPQALELLEKEHSKRTIQAVNIINHFIH</sequence>
<keyword evidence="1" id="KW-0614">Plasmid</keyword>
<protein>
    <submittedName>
        <fullName evidence="1">Uncharacterized protein</fullName>
    </submittedName>
</protein>
<evidence type="ECO:0000313" key="2">
    <source>
        <dbReference type="Proteomes" id="UP001179483"/>
    </source>
</evidence>
<gene>
    <name evidence="1" type="ORF">PML80_09945</name>
</gene>
<dbReference type="RefSeq" id="WP_271736876.1">
    <property type="nucleotide sequence ID" value="NZ_CP116591.1"/>
</dbReference>
<evidence type="ECO:0000313" key="1">
    <source>
        <dbReference type="EMBL" id="WCG38789.1"/>
    </source>
</evidence>
<geneLocation type="plasmid" evidence="1 2">
    <name>pK79-1-A</name>
</geneLocation>
<accession>A0AAF0BIU9</accession>
<dbReference type="AlphaFoldDB" id="A0AAF0BIU9"/>
<organism evidence="1 2">
    <name type="scientific">Aerococcus urinaeequi</name>
    <dbReference type="NCBI Taxonomy" id="51665"/>
    <lineage>
        <taxon>Bacteria</taxon>
        <taxon>Bacillati</taxon>
        <taxon>Bacillota</taxon>
        <taxon>Bacilli</taxon>
        <taxon>Lactobacillales</taxon>
        <taxon>Aerococcaceae</taxon>
        <taxon>Aerococcus</taxon>
    </lineage>
</organism>